<comment type="pathway">
    <text evidence="1 9">Sulfur metabolism; glutathione biosynthesis; glutathione from L-cysteine and L-glutamate: step 2/2.</text>
</comment>
<dbReference type="Pfam" id="PF03199">
    <property type="entry name" value="GSH_synthase"/>
    <property type="match status" value="1"/>
</dbReference>
<keyword evidence="7 9" id="KW-0067">ATP-binding</keyword>
<evidence type="ECO:0000256" key="4">
    <source>
        <dbReference type="ARBA" id="ARBA00022684"/>
    </source>
</evidence>
<dbReference type="EMBL" id="JAYKXP010000001">
    <property type="protein sequence ID" value="KAK7062732.1"/>
    <property type="molecule type" value="Genomic_DNA"/>
</dbReference>
<keyword evidence="4 9" id="KW-0317">Glutathione biosynthesis</keyword>
<feature type="binding site" evidence="10">
    <location>
        <position position="295"/>
    </location>
    <ligand>
        <name>ATP</name>
        <dbReference type="ChEBI" id="CHEBI:30616"/>
    </ligand>
</feature>
<dbReference type="Pfam" id="PF03917">
    <property type="entry name" value="GSH_synth_ATP"/>
    <property type="match status" value="1"/>
</dbReference>
<dbReference type="GO" id="GO:0005829">
    <property type="term" value="C:cytosol"/>
    <property type="evidence" value="ECO:0007669"/>
    <property type="project" value="TreeGrafter"/>
</dbReference>
<comment type="cofactor">
    <cofactor evidence="9 11">
        <name>Mg(2+)</name>
        <dbReference type="ChEBI" id="CHEBI:18420"/>
    </cofactor>
    <text evidence="9 11">Binds 1 Mg(2+) ion per subunit.</text>
</comment>
<dbReference type="InterPro" id="IPR005615">
    <property type="entry name" value="Glutathione_synthase"/>
</dbReference>
<dbReference type="AlphaFoldDB" id="A0AAW0EGJ7"/>
<dbReference type="Proteomes" id="UP001383192">
    <property type="component" value="Unassembled WGS sequence"/>
</dbReference>
<keyword evidence="3 9" id="KW-0436">Ligase</keyword>
<dbReference type="Gene3D" id="3.40.50.1760">
    <property type="entry name" value="Glutathione synthase, substrate-binding domain superfamily, eukaryotic"/>
    <property type="match status" value="1"/>
</dbReference>
<proteinExistence type="inferred from homology"/>
<dbReference type="GO" id="GO:0000287">
    <property type="term" value="F:magnesium ion binding"/>
    <property type="evidence" value="ECO:0007669"/>
    <property type="project" value="UniProtKB-UniRule"/>
</dbReference>
<evidence type="ECO:0000313" key="14">
    <source>
        <dbReference type="Proteomes" id="UP001383192"/>
    </source>
</evidence>
<dbReference type="GO" id="GO:0004363">
    <property type="term" value="F:glutathione synthase activity"/>
    <property type="evidence" value="ECO:0007669"/>
    <property type="project" value="UniProtKB-UniRule"/>
</dbReference>
<evidence type="ECO:0000256" key="7">
    <source>
        <dbReference type="ARBA" id="ARBA00022840"/>
    </source>
</evidence>
<evidence type="ECO:0000256" key="1">
    <source>
        <dbReference type="ARBA" id="ARBA00004965"/>
    </source>
</evidence>
<keyword evidence="5 9" id="KW-0479">Metal-binding</keyword>
<evidence type="ECO:0000256" key="5">
    <source>
        <dbReference type="ARBA" id="ARBA00022723"/>
    </source>
</evidence>
<keyword evidence="14" id="KW-1185">Reference proteome</keyword>
<dbReference type="PIRSF" id="PIRSF001558">
    <property type="entry name" value="GSHase"/>
    <property type="match status" value="1"/>
</dbReference>
<dbReference type="PANTHER" id="PTHR11130:SF0">
    <property type="entry name" value="GLUTATHIONE SYNTHETASE"/>
    <property type="match status" value="1"/>
</dbReference>
<reference evidence="13 14" key="1">
    <citation type="submission" date="2024-01" db="EMBL/GenBank/DDBJ databases">
        <title>A draft genome for a cacao thread blight-causing isolate of Paramarasmius palmivorus.</title>
        <authorList>
            <person name="Baruah I.K."/>
            <person name="Bukari Y."/>
            <person name="Amoako-Attah I."/>
            <person name="Meinhardt L.W."/>
            <person name="Bailey B.A."/>
            <person name="Cohen S.P."/>
        </authorList>
    </citation>
    <scope>NUCLEOTIDE SEQUENCE [LARGE SCALE GENOMIC DNA]</scope>
    <source>
        <strain evidence="13 14">GH-12</strain>
    </source>
</reference>
<dbReference type="GO" id="GO:0005524">
    <property type="term" value="F:ATP binding"/>
    <property type="evidence" value="ECO:0007669"/>
    <property type="project" value="UniProtKB-UniRule"/>
</dbReference>
<dbReference type="InterPro" id="IPR014042">
    <property type="entry name" value="Glutathione_synthase_a-hlx"/>
</dbReference>
<keyword evidence="6 9" id="KW-0547">Nucleotide-binding</keyword>
<evidence type="ECO:0000256" key="2">
    <source>
        <dbReference type="ARBA" id="ARBA00010385"/>
    </source>
</evidence>
<dbReference type="EC" id="6.3.2.3" evidence="9"/>
<organism evidence="13 14">
    <name type="scientific">Paramarasmius palmivorus</name>
    <dbReference type="NCBI Taxonomy" id="297713"/>
    <lineage>
        <taxon>Eukaryota</taxon>
        <taxon>Fungi</taxon>
        <taxon>Dikarya</taxon>
        <taxon>Basidiomycota</taxon>
        <taxon>Agaricomycotina</taxon>
        <taxon>Agaricomycetes</taxon>
        <taxon>Agaricomycetidae</taxon>
        <taxon>Agaricales</taxon>
        <taxon>Marasmiineae</taxon>
        <taxon>Marasmiaceae</taxon>
        <taxon>Paramarasmius</taxon>
    </lineage>
</organism>
<evidence type="ECO:0000256" key="8">
    <source>
        <dbReference type="ARBA" id="ARBA00022842"/>
    </source>
</evidence>
<dbReference type="InterPro" id="IPR016185">
    <property type="entry name" value="PreATP-grasp_dom_sf"/>
</dbReference>
<evidence type="ECO:0000256" key="10">
    <source>
        <dbReference type="PIRSR" id="PIRSR001558-1"/>
    </source>
</evidence>
<dbReference type="SUPFAM" id="SSF52440">
    <property type="entry name" value="PreATP-grasp domain"/>
    <property type="match status" value="1"/>
</dbReference>
<feature type="binding site" evidence="11">
    <location>
        <position position="152"/>
    </location>
    <ligand>
        <name>Mg(2+)</name>
        <dbReference type="ChEBI" id="CHEBI:18420"/>
    </ligand>
</feature>
<evidence type="ECO:0000256" key="3">
    <source>
        <dbReference type="ARBA" id="ARBA00022598"/>
    </source>
</evidence>
<dbReference type="Gene3D" id="3.30.470.20">
    <property type="entry name" value="ATP-grasp fold, B domain"/>
    <property type="match status" value="1"/>
</dbReference>
<comment type="caution">
    <text evidence="13">The sequence shown here is derived from an EMBL/GenBank/DDBJ whole genome shotgun (WGS) entry which is preliminary data.</text>
</comment>
<comment type="catalytic activity">
    <reaction evidence="9">
        <text>gamma-L-glutamyl-L-cysteine + glycine + ATP = glutathione + ADP + phosphate + H(+)</text>
        <dbReference type="Rhea" id="RHEA:13557"/>
        <dbReference type="ChEBI" id="CHEBI:15378"/>
        <dbReference type="ChEBI" id="CHEBI:30616"/>
        <dbReference type="ChEBI" id="CHEBI:43474"/>
        <dbReference type="ChEBI" id="CHEBI:57305"/>
        <dbReference type="ChEBI" id="CHEBI:57925"/>
        <dbReference type="ChEBI" id="CHEBI:58173"/>
        <dbReference type="ChEBI" id="CHEBI:456216"/>
        <dbReference type="EC" id="6.3.2.3"/>
    </reaction>
</comment>
<dbReference type="Gene3D" id="1.10.1080.10">
    <property type="entry name" value="Glutathione Synthetase, Chain A, domain 3"/>
    <property type="match status" value="2"/>
</dbReference>
<gene>
    <name evidence="13" type="primary">GSH2</name>
    <name evidence="13" type="ORF">VNI00_000220</name>
</gene>
<feature type="binding site" evidence="10">
    <location>
        <position position="152"/>
    </location>
    <ligand>
        <name>ATP</name>
        <dbReference type="ChEBI" id="CHEBI:30616"/>
    </ligand>
</feature>
<dbReference type="InterPro" id="IPR037013">
    <property type="entry name" value="GSH-S_sub-bd_sf"/>
</dbReference>
<dbReference type="PANTHER" id="PTHR11130">
    <property type="entry name" value="GLUTATHIONE SYNTHETASE"/>
    <property type="match status" value="1"/>
</dbReference>
<dbReference type="GO" id="GO:0043295">
    <property type="term" value="F:glutathione binding"/>
    <property type="evidence" value="ECO:0007669"/>
    <property type="project" value="UniProtKB-UniRule"/>
</dbReference>
<sequence length="359" mass="39952">MNTESYPPALTPDQLSHLHKLATTYALSHGLCYLPPSPSSPPTSSIHAPLSIFPSPFPKKLFEKARRIQGTYNVLYSRIAMDEDFLDDVLGCSTGEQGEKKGARVGDVDTFVGRLWRGWKVLREKGEISQVFLGPIIFYMPQRVNLEIKQVEFNTISSSFGPLSERAAAMHRYLLHSSPTHPWLNNENLPVNETTRGLAEGLAKAHEAYGIKKYGISVIRQTLTQLITSASLDPNTSALLINNEAEISVIYFRATYTPNDFPKDDEERHYNTRFLLEKSRAIKCPSIPLQLAGSKKVQQILAEPGVLERFIPASEPGYDSDELRASWVGMFALDSDSGLARAKNDYSNLVLKPQREGGG</sequence>
<evidence type="ECO:0000256" key="9">
    <source>
        <dbReference type="PIRNR" id="PIRNR001558"/>
    </source>
</evidence>
<feature type="domain" description="Glutathione synthase substrate-binding" evidence="12">
    <location>
        <begin position="211"/>
        <end position="292"/>
    </location>
</feature>
<evidence type="ECO:0000256" key="6">
    <source>
        <dbReference type="ARBA" id="ARBA00022741"/>
    </source>
</evidence>
<evidence type="ECO:0000313" key="13">
    <source>
        <dbReference type="EMBL" id="KAK7062732.1"/>
    </source>
</evidence>
<dbReference type="SUPFAM" id="SSF56059">
    <property type="entry name" value="Glutathione synthetase ATP-binding domain-like"/>
    <property type="match status" value="1"/>
</dbReference>
<accession>A0AAW0EGJ7</accession>
<feature type="binding site" evidence="11">
    <location>
        <position position="154"/>
    </location>
    <ligand>
        <name>Mg(2+)</name>
        <dbReference type="ChEBI" id="CHEBI:18420"/>
    </ligand>
</feature>
<feature type="binding site" evidence="11">
    <location>
        <position position="356"/>
    </location>
    <ligand>
        <name>Mg(2+)</name>
        <dbReference type="ChEBI" id="CHEBI:18420"/>
    </ligand>
</feature>
<dbReference type="InterPro" id="IPR004887">
    <property type="entry name" value="GSH_synth_subst-bd"/>
</dbReference>
<keyword evidence="8 9" id="KW-0460">Magnesium</keyword>
<evidence type="ECO:0000259" key="12">
    <source>
        <dbReference type="Pfam" id="PF03199"/>
    </source>
</evidence>
<comment type="similarity">
    <text evidence="2 9">Belongs to the eukaryotic GSH synthase family.</text>
</comment>
<protein>
    <recommendedName>
        <fullName evidence="9">Glutathione synthetase</fullName>
        <shortName evidence="9">GSH-S</shortName>
        <ecNumber evidence="9">6.3.2.3</ecNumber>
    </recommendedName>
</protein>
<name>A0AAW0EGJ7_9AGAR</name>
<evidence type="ECO:0000256" key="11">
    <source>
        <dbReference type="PIRSR" id="PIRSR001558-2"/>
    </source>
</evidence>